<gene>
    <name evidence="2" type="ORF">IP98_00846</name>
</gene>
<sequence>MLQFAHSQRNITLKECDDALQKNNLLAIAGQYNITASKAAVIQARIWEQPFISAEINALNPDANRTFDIGQNGQKALAIQQLIYLGGKKRNEIKVAKSNAELAELQFEQLISNLKFELRQSFYSVYFDQKKLTSLASQSEQIETLLKSNEIQAEKGNIPLKDVVRLQSLLLNLKNDKIAVQKDVTFQKQNLALLTGIAEPINPIVDETKIIDDYTIPKYSEEELLKLAKEKNPEYLISLKQVETQEATVKLQKSLSIPDVTTGFSYDQNGGAFHNQVNFTLGIPLPLWNKNKGNIKIAQAQLGEIKANSDYKTLELQEQIRSSFALWKEQKLQYTSLSKSINQNLDAVYQGVLQNFLKRNISLFEFTDFMESYNQSTLQLNEMRKQFILSSEELNHIVNTTIF</sequence>
<evidence type="ECO:0000313" key="3">
    <source>
        <dbReference type="Proteomes" id="UP000319848"/>
    </source>
</evidence>
<protein>
    <submittedName>
        <fullName evidence="2">Cobalt-zinc-cadmium efflux system outer membrane protein</fullName>
    </submittedName>
</protein>
<dbReference type="Pfam" id="PF02321">
    <property type="entry name" value="OEP"/>
    <property type="match status" value="1"/>
</dbReference>
<dbReference type="PANTHER" id="PTHR30203:SF23">
    <property type="entry name" value="OUTER MEMBRANE EFFLUX PROTEIN"/>
    <property type="match status" value="1"/>
</dbReference>
<dbReference type="SUPFAM" id="SSF56954">
    <property type="entry name" value="Outer membrane efflux proteins (OEP)"/>
    <property type="match status" value="1"/>
</dbReference>
<evidence type="ECO:0000313" key="2">
    <source>
        <dbReference type="EMBL" id="TWI13701.1"/>
    </source>
</evidence>
<dbReference type="InterPro" id="IPR010131">
    <property type="entry name" value="MdtP/NodT-like"/>
</dbReference>
<accession>A0A562M269</accession>
<comment type="caution">
    <text evidence="2">The sequence shown here is derived from an EMBL/GenBank/DDBJ whole genome shotgun (WGS) entry which is preliminary data.</text>
</comment>
<keyword evidence="3" id="KW-1185">Reference proteome</keyword>
<dbReference type="STRING" id="1341154.FCR2A7T_22640"/>
<comment type="similarity">
    <text evidence="1">Belongs to the outer membrane factor (OMF) (TC 1.B.17) family.</text>
</comment>
<reference evidence="2 3" key="1">
    <citation type="journal article" date="2015" name="Stand. Genomic Sci.">
        <title>Genomic Encyclopedia of Bacterial and Archaeal Type Strains, Phase III: the genomes of soil and plant-associated and newly described type strains.</title>
        <authorList>
            <person name="Whitman W.B."/>
            <person name="Woyke T."/>
            <person name="Klenk H.P."/>
            <person name="Zhou Y."/>
            <person name="Lilburn T.G."/>
            <person name="Beck B.J."/>
            <person name="De Vos P."/>
            <person name="Vandamme P."/>
            <person name="Eisen J.A."/>
            <person name="Garrity G."/>
            <person name="Hugenholtz P."/>
            <person name="Kyrpides N.C."/>
        </authorList>
    </citation>
    <scope>NUCLEOTIDE SEQUENCE [LARGE SCALE GENOMIC DNA]</scope>
    <source>
        <strain evidence="2 3">CGMCC 1.7270</strain>
    </source>
</reference>
<organism evidence="2 3">
    <name type="scientific">Flavobacterium cauense R2A-7</name>
    <dbReference type="NCBI Taxonomy" id="1341154"/>
    <lineage>
        <taxon>Bacteria</taxon>
        <taxon>Pseudomonadati</taxon>
        <taxon>Bacteroidota</taxon>
        <taxon>Flavobacteriia</taxon>
        <taxon>Flavobacteriales</taxon>
        <taxon>Flavobacteriaceae</taxon>
        <taxon>Flavobacterium</taxon>
    </lineage>
</organism>
<name>A0A562M269_9FLAO</name>
<dbReference type="Proteomes" id="UP000319848">
    <property type="component" value="Unassembled WGS sequence"/>
</dbReference>
<dbReference type="GO" id="GO:0015562">
    <property type="term" value="F:efflux transmembrane transporter activity"/>
    <property type="evidence" value="ECO:0007669"/>
    <property type="project" value="InterPro"/>
</dbReference>
<dbReference type="PANTHER" id="PTHR30203">
    <property type="entry name" value="OUTER MEMBRANE CATION EFFLUX PROTEIN"/>
    <property type="match status" value="1"/>
</dbReference>
<dbReference type="Gene3D" id="1.20.1600.10">
    <property type="entry name" value="Outer membrane efflux proteins (OEP)"/>
    <property type="match status" value="1"/>
</dbReference>
<dbReference type="AlphaFoldDB" id="A0A562M269"/>
<dbReference type="InterPro" id="IPR003423">
    <property type="entry name" value="OMP_efflux"/>
</dbReference>
<dbReference type="EMBL" id="VLKQ01000003">
    <property type="protein sequence ID" value="TWI13701.1"/>
    <property type="molecule type" value="Genomic_DNA"/>
</dbReference>
<evidence type="ECO:0000256" key="1">
    <source>
        <dbReference type="ARBA" id="ARBA00007613"/>
    </source>
</evidence>
<proteinExistence type="inferred from homology"/>